<comment type="caution">
    <text evidence="2">The sequence shown here is derived from an EMBL/GenBank/DDBJ whole genome shotgun (WGS) entry which is preliminary data.</text>
</comment>
<gene>
    <name evidence="2" type="ORF">TrLO_g10670</name>
</gene>
<reference evidence="3" key="1">
    <citation type="journal article" date="2023" name="Commun. Biol.">
        <title>Genome analysis of Parmales, the sister group of diatoms, reveals the evolutionary specialization of diatoms from phago-mixotrophs to photoautotrophs.</title>
        <authorList>
            <person name="Ban H."/>
            <person name="Sato S."/>
            <person name="Yoshikawa S."/>
            <person name="Yamada K."/>
            <person name="Nakamura Y."/>
            <person name="Ichinomiya M."/>
            <person name="Sato N."/>
            <person name="Blanc-Mathieu R."/>
            <person name="Endo H."/>
            <person name="Kuwata A."/>
            <person name="Ogata H."/>
        </authorList>
    </citation>
    <scope>NUCLEOTIDE SEQUENCE [LARGE SCALE GENOMIC DNA]</scope>
    <source>
        <strain evidence="3">NIES 3700</strain>
    </source>
</reference>
<dbReference type="Proteomes" id="UP001165122">
    <property type="component" value="Unassembled WGS sequence"/>
</dbReference>
<evidence type="ECO:0000313" key="2">
    <source>
        <dbReference type="EMBL" id="GMH62993.1"/>
    </source>
</evidence>
<keyword evidence="3" id="KW-1185">Reference proteome</keyword>
<feature type="compositionally biased region" description="Pro residues" evidence="1">
    <location>
        <begin position="27"/>
        <end position="36"/>
    </location>
</feature>
<dbReference type="AlphaFoldDB" id="A0A9W7A5G3"/>
<accession>A0A9W7A5G3</accession>
<evidence type="ECO:0000256" key="1">
    <source>
        <dbReference type="SAM" id="MobiDB-lite"/>
    </source>
</evidence>
<feature type="compositionally biased region" description="Low complexity" evidence="1">
    <location>
        <begin position="37"/>
        <end position="50"/>
    </location>
</feature>
<sequence length="746" mass="81221">MDKETEERIAHARQQALAMLHGDSPQKPHPPGPPPAHGAKATATTSSTYKQTKRTGGSSESFALNVPSPALGLCDPEPVAQAPYTPGKMFQSLASEAGSSKASFIYPTYGKQGGKCKAPPFKPTSVTVETIDAASAYNYQHGHLLHSFEKTASSPRRDDKVPQQNTNEMNFTGGEVRALTDELKTRDGAFHMKRLVSPSLKRIEKALTELLTRVMARGEALGNSEKALSRSFQVFSGRGQDKTSCEEFARKLSGLSLSWSSFTADECLALALSLNCNEEALEQGVVTFEDFKRFALEKCGEKDKKGRRTVSENNSLNGGNGMIDESEIAHGFYDDENDPQHDMYGVDGGKSALDLDTSIVSNIVKTNNAIVPPKSFLEEKFQHLCKTAREQCGTDVWGRLDSIADICLISGDAVVLMQNFLLDMNAHIEEGELVGGDPNKAKAIRGKAKADDSQLSEDAMKQIAKDCVKLRKELAKKEAQVKRMNRDNDTTTAPDTEVAKPKGTPAANTNKPISSIPGTNRFYFSRTPGATARKHSSGQNSTQGPGSEKPTGMKKQFTNNPTLQRSSVQVMYAAMGLPDEEERFDTPKSSVSDSSMYLFMGGGNGNDNGNGNSSKPSNPQHQTPRNDPRRELSFSTSAKGGGVSEYQKKILNRTSHPHLGYIRNKTHAKPKPSLDIFKSSRCSTKGGGKNVFENRQQGVSSGGQGHWVRKKGEKTVKTAATTLFNSRFTDTSTSMWAKDVYRCFGE</sequence>
<feature type="compositionally biased region" description="Polar residues" evidence="1">
    <location>
        <begin position="556"/>
        <end position="569"/>
    </location>
</feature>
<name>A0A9W7A5G3_9STRA</name>
<evidence type="ECO:0000313" key="3">
    <source>
        <dbReference type="Proteomes" id="UP001165122"/>
    </source>
</evidence>
<feature type="compositionally biased region" description="Polar residues" evidence="1">
    <location>
        <begin position="613"/>
        <end position="623"/>
    </location>
</feature>
<feature type="compositionally biased region" description="Polar residues" evidence="1">
    <location>
        <begin position="506"/>
        <end position="518"/>
    </location>
</feature>
<proteinExistence type="predicted"/>
<feature type="compositionally biased region" description="Basic and acidic residues" evidence="1">
    <location>
        <begin position="478"/>
        <end position="489"/>
    </location>
</feature>
<protein>
    <submittedName>
        <fullName evidence="2">Uncharacterized protein</fullName>
    </submittedName>
</protein>
<organism evidence="2 3">
    <name type="scientific">Triparma laevis f. longispina</name>
    <dbReference type="NCBI Taxonomy" id="1714387"/>
    <lineage>
        <taxon>Eukaryota</taxon>
        <taxon>Sar</taxon>
        <taxon>Stramenopiles</taxon>
        <taxon>Ochrophyta</taxon>
        <taxon>Bolidophyceae</taxon>
        <taxon>Parmales</taxon>
        <taxon>Triparmaceae</taxon>
        <taxon>Triparma</taxon>
    </lineage>
</organism>
<dbReference type="OrthoDB" id="192700at2759"/>
<dbReference type="EMBL" id="BRXW01000524">
    <property type="protein sequence ID" value="GMH62993.1"/>
    <property type="molecule type" value="Genomic_DNA"/>
</dbReference>
<feature type="compositionally biased region" description="Basic and acidic residues" evidence="1">
    <location>
        <begin position="1"/>
        <end position="10"/>
    </location>
</feature>
<feature type="region of interest" description="Disordered" evidence="1">
    <location>
        <begin position="478"/>
        <end position="647"/>
    </location>
</feature>
<feature type="region of interest" description="Disordered" evidence="1">
    <location>
        <begin position="1"/>
        <end position="62"/>
    </location>
</feature>